<dbReference type="PATRIC" id="fig|1348662.3.peg.432"/>
<dbReference type="KEGG" id="caz:CARG_02180"/>
<sequence length="67" mass="7528">MAWYFFNRHPGEADLVALMNELRKVELAINVAESGDKEVGNLAAQLVGTDDLDELLTKRDAIRKQLN</sequence>
<accession>U3GX87</accession>
<reference evidence="1 2" key="1">
    <citation type="journal article" date="2013" name="Genome Announc.">
        <title>Whole-Genome Sequence of the Clinical Strain Corynebacterium argentoratense DSM 44202, Isolated from a Human Throat Specimen.</title>
        <authorList>
            <person name="Bomholt C."/>
            <person name="Glaub A."/>
            <person name="Gravermann K."/>
            <person name="Albersmeier A."/>
            <person name="Brinkrolf K."/>
            <person name="Ruckert C."/>
            <person name="Tauch A."/>
        </authorList>
    </citation>
    <scope>NUCLEOTIDE SEQUENCE [LARGE SCALE GENOMIC DNA]</scope>
    <source>
        <strain evidence="1">DSM 44202</strain>
    </source>
</reference>
<keyword evidence="2" id="KW-1185">Reference proteome</keyword>
<dbReference type="RefSeq" id="WP_020975743.1">
    <property type="nucleotide sequence ID" value="NC_022198.1"/>
</dbReference>
<gene>
    <name evidence="1" type="ORF">CARG_02180</name>
</gene>
<organism evidence="1 2">
    <name type="scientific">Corynebacterium argentoratense DSM 44202</name>
    <dbReference type="NCBI Taxonomy" id="1348662"/>
    <lineage>
        <taxon>Bacteria</taxon>
        <taxon>Bacillati</taxon>
        <taxon>Actinomycetota</taxon>
        <taxon>Actinomycetes</taxon>
        <taxon>Mycobacteriales</taxon>
        <taxon>Corynebacteriaceae</taxon>
        <taxon>Corynebacterium</taxon>
    </lineage>
</organism>
<dbReference type="Proteomes" id="UP000016943">
    <property type="component" value="Chromosome"/>
</dbReference>
<name>U3GX87_9CORY</name>
<dbReference type="AlphaFoldDB" id="U3GX87"/>
<evidence type="ECO:0000313" key="2">
    <source>
        <dbReference type="Proteomes" id="UP000016943"/>
    </source>
</evidence>
<protein>
    <submittedName>
        <fullName evidence="1">Uncharacterized protein</fullName>
    </submittedName>
</protein>
<proteinExistence type="predicted"/>
<dbReference type="GeneID" id="78249297"/>
<dbReference type="STRING" id="1348662.CARG_02180"/>
<evidence type="ECO:0000313" key="1">
    <source>
        <dbReference type="EMBL" id="AGU14601.1"/>
    </source>
</evidence>
<dbReference type="HOGENOM" id="CLU_2805121_0_0_11"/>
<dbReference type="EMBL" id="CP006365">
    <property type="protein sequence ID" value="AGU14601.1"/>
    <property type="molecule type" value="Genomic_DNA"/>
</dbReference>